<dbReference type="InterPro" id="IPR016181">
    <property type="entry name" value="Acyl_CoA_acyltransferase"/>
</dbReference>
<dbReference type="InterPro" id="IPR000182">
    <property type="entry name" value="GNAT_dom"/>
</dbReference>
<evidence type="ECO:0000313" key="5">
    <source>
        <dbReference type="Proteomes" id="UP000321301"/>
    </source>
</evidence>
<protein>
    <submittedName>
        <fullName evidence="4">Acetyltransferase</fullName>
    </submittedName>
</protein>
<accession>A0A512CC72</accession>
<dbReference type="PANTHER" id="PTHR43420">
    <property type="entry name" value="ACETYLTRANSFERASE"/>
    <property type="match status" value="1"/>
</dbReference>
<evidence type="ECO:0000259" key="3">
    <source>
        <dbReference type="PROSITE" id="PS51186"/>
    </source>
</evidence>
<dbReference type="Gene3D" id="3.40.630.30">
    <property type="match status" value="1"/>
</dbReference>
<comment type="caution">
    <text evidence="4">The sequence shown here is derived from an EMBL/GenBank/DDBJ whole genome shotgun (WGS) entry which is preliminary data.</text>
</comment>
<sequence>MSLTVSKINDALSLEKAFYIREQVFVKEQNVVAEEEYDEFETIATHFIVQDAEQGVGTARWRFTNSGIKLERFAVLKTYRSHGVGSMLVKAVLEDVLSNPSNKNKTIYLHGQVTALGLYEKFGFEKKGELFVECNIEHYLMQYKSGEKF</sequence>
<evidence type="ECO:0000256" key="1">
    <source>
        <dbReference type="ARBA" id="ARBA00022679"/>
    </source>
</evidence>
<dbReference type="Pfam" id="PF13673">
    <property type="entry name" value="Acetyltransf_10"/>
    <property type="match status" value="1"/>
</dbReference>
<dbReference type="PANTHER" id="PTHR43420:SF47">
    <property type="entry name" value="N-ACETYLTRANSFERASE DOMAIN-CONTAINING PROTEIN"/>
    <property type="match status" value="1"/>
</dbReference>
<dbReference type="InterPro" id="IPR050680">
    <property type="entry name" value="YpeA/RimI_acetyltransf"/>
</dbReference>
<dbReference type="EMBL" id="BJYV01000009">
    <property type="protein sequence ID" value="GEO21809.1"/>
    <property type="molecule type" value="Genomic_DNA"/>
</dbReference>
<gene>
    <name evidence="4" type="ORF">CQA01_23430</name>
</gene>
<keyword evidence="5" id="KW-1185">Reference proteome</keyword>
<keyword evidence="1 4" id="KW-0808">Transferase</keyword>
<dbReference type="PROSITE" id="PS51186">
    <property type="entry name" value="GNAT"/>
    <property type="match status" value="1"/>
</dbReference>
<dbReference type="RefSeq" id="WP_146947821.1">
    <property type="nucleotide sequence ID" value="NZ_BJYV01000009.1"/>
</dbReference>
<dbReference type="CDD" id="cd04301">
    <property type="entry name" value="NAT_SF"/>
    <property type="match status" value="1"/>
</dbReference>
<evidence type="ECO:0000313" key="4">
    <source>
        <dbReference type="EMBL" id="GEO21809.1"/>
    </source>
</evidence>
<dbReference type="AlphaFoldDB" id="A0A512CC72"/>
<proteinExistence type="predicted"/>
<evidence type="ECO:0000256" key="2">
    <source>
        <dbReference type="ARBA" id="ARBA00023315"/>
    </source>
</evidence>
<name>A0A512CC72_9BACT</name>
<dbReference type="Proteomes" id="UP000321301">
    <property type="component" value="Unassembled WGS sequence"/>
</dbReference>
<organism evidence="4 5">
    <name type="scientific">Cyclobacterium qasimii</name>
    <dbReference type="NCBI Taxonomy" id="1350429"/>
    <lineage>
        <taxon>Bacteria</taxon>
        <taxon>Pseudomonadati</taxon>
        <taxon>Bacteroidota</taxon>
        <taxon>Cytophagia</taxon>
        <taxon>Cytophagales</taxon>
        <taxon>Cyclobacteriaceae</taxon>
        <taxon>Cyclobacterium</taxon>
    </lineage>
</organism>
<dbReference type="SUPFAM" id="SSF55729">
    <property type="entry name" value="Acyl-CoA N-acyltransferases (Nat)"/>
    <property type="match status" value="1"/>
</dbReference>
<feature type="domain" description="N-acetyltransferase" evidence="3">
    <location>
        <begin position="3"/>
        <end position="146"/>
    </location>
</feature>
<reference evidence="4 5" key="1">
    <citation type="submission" date="2019-07" db="EMBL/GenBank/DDBJ databases">
        <title>Whole genome shotgun sequence of Cyclobacterium qasimii NBRC 106168.</title>
        <authorList>
            <person name="Hosoyama A."/>
            <person name="Uohara A."/>
            <person name="Ohji S."/>
            <person name="Ichikawa N."/>
        </authorList>
    </citation>
    <scope>NUCLEOTIDE SEQUENCE [LARGE SCALE GENOMIC DNA]</scope>
    <source>
        <strain evidence="4 5">NBRC 106168</strain>
    </source>
</reference>
<keyword evidence="2" id="KW-0012">Acyltransferase</keyword>
<dbReference type="GO" id="GO:0016747">
    <property type="term" value="F:acyltransferase activity, transferring groups other than amino-acyl groups"/>
    <property type="evidence" value="ECO:0007669"/>
    <property type="project" value="InterPro"/>
</dbReference>